<protein>
    <submittedName>
        <fullName evidence="3">Mobile element protein</fullName>
    </submittedName>
</protein>
<dbReference type="WBParaSite" id="BTMF_0001319001-mRNA-1">
    <property type="protein sequence ID" value="BTMF_0001319001-mRNA-1"/>
    <property type="gene ID" value="BTMF_0001319001"/>
</dbReference>
<keyword evidence="2" id="KW-1185">Reference proteome</keyword>
<dbReference type="EMBL" id="UZAG01018139">
    <property type="protein sequence ID" value="VDO38284.1"/>
    <property type="molecule type" value="Genomic_DNA"/>
</dbReference>
<proteinExistence type="predicted"/>
<dbReference type="Proteomes" id="UP000280834">
    <property type="component" value="Unassembled WGS sequence"/>
</dbReference>
<evidence type="ECO:0000313" key="2">
    <source>
        <dbReference type="Proteomes" id="UP000280834"/>
    </source>
</evidence>
<gene>
    <name evidence="1" type="ORF">BTMF_LOCUS11202</name>
</gene>
<dbReference type="AlphaFoldDB" id="A0A0R3QZL6"/>
<accession>A0A0R3QZL6</accession>
<name>A0A0R3QZL6_9BILA</name>
<reference evidence="3" key="1">
    <citation type="submission" date="2017-02" db="UniProtKB">
        <authorList>
            <consortium name="WormBaseParasite"/>
        </authorList>
    </citation>
    <scope>IDENTIFICATION</scope>
</reference>
<evidence type="ECO:0000313" key="3">
    <source>
        <dbReference type="WBParaSite" id="BTMF_0001319001-mRNA-1"/>
    </source>
</evidence>
<sequence length="43" mass="4735">MGLYARIRTVIIVSDACVERGKKESRLLTWLKAINTSAVVGSQ</sequence>
<organism evidence="3">
    <name type="scientific">Brugia timori</name>
    <dbReference type="NCBI Taxonomy" id="42155"/>
    <lineage>
        <taxon>Eukaryota</taxon>
        <taxon>Metazoa</taxon>
        <taxon>Ecdysozoa</taxon>
        <taxon>Nematoda</taxon>
        <taxon>Chromadorea</taxon>
        <taxon>Rhabditida</taxon>
        <taxon>Spirurina</taxon>
        <taxon>Spiruromorpha</taxon>
        <taxon>Filarioidea</taxon>
        <taxon>Onchocercidae</taxon>
        <taxon>Brugia</taxon>
    </lineage>
</organism>
<reference evidence="1 2" key="2">
    <citation type="submission" date="2018-11" db="EMBL/GenBank/DDBJ databases">
        <authorList>
            <consortium name="Pathogen Informatics"/>
        </authorList>
    </citation>
    <scope>NUCLEOTIDE SEQUENCE [LARGE SCALE GENOMIC DNA]</scope>
</reference>
<evidence type="ECO:0000313" key="1">
    <source>
        <dbReference type="EMBL" id="VDO38284.1"/>
    </source>
</evidence>